<dbReference type="AlphaFoldDB" id="A0A1L3J903"/>
<evidence type="ECO:0000313" key="7">
    <source>
        <dbReference type="EMBL" id="APG61604.1"/>
    </source>
</evidence>
<dbReference type="InterPro" id="IPR001678">
    <property type="entry name" value="MeTrfase_RsmB-F_NOP2_dom"/>
</dbReference>
<evidence type="ECO:0000259" key="6">
    <source>
        <dbReference type="PROSITE" id="PS51686"/>
    </source>
</evidence>
<dbReference type="InterPro" id="IPR029063">
    <property type="entry name" value="SAM-dependent_MTases_sf"/>
</dbReference>
<feature type="binding site" evidence="5">
    <location>
        <begin position="254"/>
        <end position="260"/>
    </location>
    <ligand>
        <name>S-adenosyl-L-methionine</name>
        <dbReference type="ChEBI" id="CHEBI:59789"/>
    </ligand>
</feature>
<dbReference type="PANTHER" id="PTHR22807">
    <property type="entry name" value="NOP2 YEAST -RELATED NOL1/NOP2/FMU SUN DOMAIN-CONTAINING"/>
    <property type="match status" value="1"/>
</dbReference>
<dbReference type="Proteomes" id="UP000242561">
    <property type="component" value="Chromosome"/>
</dbReference>
<keyword evidence="4 5" id="KW-0694">RNA-binding</keyword>
<feature type="domain" description="SAM-dependent MTase RsmB/NOP-type" evidence="6">
    <location>
        <begin position="144"/>
        <end position="440"/>
    </location>
</feature>
<dbReference type="SUPFAM" id="SSF53335">
    <property type="entry name" value="S-adenosyl-L-methionine-dependent methyltransferases"/>
    <property type="match status" value="1"/>
</dbReference>
<dbReference type="InterPro" id="IPR035926">
    <property type="entry name" value="NusB-like_sf"/>
</dbReference>
<keyword evidence="1 5" id="KW-0489">Methyltransferase</keyword>
<dbReference type="GO" id="GO:0003723">
    <property type="term" value="F:RNA binding"/>
    <property type="evidence" value="ECO:0007669"/>
    <property type="project" value="UniProtKB-UniRule"/>
</dbReference>
<dbReference type="RefSeq" id="WP_072558249.1">
    <property type="nucleotide sequence ID" value="NZ_CP018154.1"/>
</dbReference>
<proteinExistence type="inferred from homology"/>
<evidence type="ECO:0000256" key="2">
    <source>
        <dbReference type="ARBA" id="ARBA00022679"/>
    </source>
</evidence>
<organism evidence="7 8">
    <name type="scientific">Sphingorhabdus lutea</name>
    <dbReference type="NCBI Taxonomy" id="1913578"/>
    <lineage>
        <taxon>Bacteria</taxon>
        <taxon>Pseudomonadati</taxon>
        <taxon>Pseudomonadota</taxon>
        <taxon>Alphaproteobacteria</taxon>
        <taxon>Sphingomonadales</taxon>
        <taxon>Sphingomonadaceae</taxon>
        <taxon>Sphingorhabdus</taxon>
    </lineage>
</organism>
<dbReference type="PANTHER" id="PTHR22807:SF61">
    <property type="entry name" value="NOL1_NOP2_SUN FAMILY PROTEIN _ ANTITERMINATION NUSB DOMAIN-CONTAINING PROTEIN"/>
    <property type="match status" value="1"/>
</dbReference>
<reference evidence="7 8" key="1">
    <citation type="submission" date="2016-11" db="EMBL/GenBank/DDBJ databases">
        <title>Sphingorhabdus sp. LPB0140, isolated from marine environment.</title>
        <authorList>
            <person name="Kim E."/>
            <person name="Yi H."/>
        </authorList>
    </citation>
    <scope>NUCLEOTIDE SEQUENCE [LARGE SCALE GENOMIC DNA]</scope>
    <source>
        <strain evidence="7 8">LPB0140</strain>
    </source>
</reference>
<dbReference type="OrthoDB" id="9810297at2"/>
<keyword evidence="8" id="KW-1185">Reference proteome</keyword>
<dbReference type="InterPro" id="IPR049560">
    <property type="entry name" value="MeTrfase_RsmB-F_NOP2_cat"/>
</dbReference>
<dbReference type="KEGG" id="sphl:LPB140_00700"/>
<feature type="binding site" evidence="5">
    <location>
        <position position="317"/>
    </location>
    <ligand>
        <name>S-adenosyl-L-methionine</name>
        <dbReference type="ChEBI" id="CHEBI:59789"/>
    </ligand>
</feature>
<dbReference type="PRINTS" id="PR02008">
    <property type="entry name" value="RCMTFAMILY"/>
</dbReference>
<name>A0A1L3J903_9SPHN</name>
<dbReference type="GO" id="GO:0006355">
    <property type="term" value="P:regulation of DNA-templated transcription"/>
    <property type="evidence" value="ECO:0007669"/>
    <property type="project" value="InterPro"/>
</dbReference>
<dbReference type="PROSITE" id="PS51686">
    <property type="entry name" value="SAM_MT_RSMB_NOP"/>
    <property type="match status" value="1"/>
</dbReference>
<keyword evidence="3 5" id="KW-0949">S-adenosyl-L-methionine</keyword>
<evidence type="ECO:0000256" key="1">
    <source>
        <dbReference type="ARBA" id="ARBA00022603"/>
    </source>
</evidence>
<keyword evidence="2 5" id="KW-0808">Transferase</keyword>
<accession>A0A1L3J903</accession>
<evidence type="ECO:0000313" key="8">
    <source>
        <dbReference type="Proteomes" id="UP000242561"/>
    </source>
</evidence>
<dbReference type="InterPro" id="IPR023267">
    <property type="entry name" value="RCMT"/>
</dbReference>
<dbReference type="Pfam" id="PF01029">
    <property type="entry name" value="NusB"/>
    <property type="match status" value="1"/>
</dbReference>
<dbReference type="InterPro" id="IPR006027">
    <property type="entry name" value="NusB_RsmB_TIM44"/>
</dbReference>
<evidence type="ECO:0000256" key="3">
    <source>
        <dbReference type="ARBA" id="ARBA00022691"/>
    </source>
</evidence>
<dbReference type="EMBL" id="CP018154">
    <property type="protein sequence ID" value="APG61604.1"/>
    <property type="molecule type" value="Genomic_DNA"/>
</dbReference>
<evidence type="ECO:0000256" key="4">
    <source>
        <dbReference type="ARBA" id="ARBA00022884"/>
    </source>
</evidence>
<dbReference type="CDD" id="cd02440">
    <property type="entry name" value="AdoMet_MTases"/>
    <property type="match status" value="1"/>
</dbReference>
<dbReference type="Gene3D" id="1.10.940.10">
    <property type="entry name" value="NusB-like"/>
    <property type="match status" value="1"/>
</dbReference>
<dbReference type="Pfam" id="PF01189">
    <property type="entry name" value="Methyltr_RsmB-F"/>
    <property type="match status" value="1"/>
</dbReference>
<feature type="active site" description="Nucleophile" evidence="5">
    <location>
        <position position="370"/>
    </location>
</feature>
<gene>
    <name evidence="7" type="ORF">LPB140_00700</name>
</gene>
<dbReference type="SUPFAM" id="SSF48013">
    <property type="entry name" value="NusB-like"/>
    <property type="match status" value="1"/>
</dbReference>
<sequence length="444" mass="48800">MEKQISGLAARTAALQMLDAVLRRGEHLDQARHAYIKKLNPSDAAMAMVIANETLRYLIDIDALIDSQTRNILSEDAKVRMVLRMSLAQLFIMETPPHAVISTSLALLQGGPRKLAHGVIGSLLRAEAQLPDTPTMPPFAALKWLKDWGPQMVEDSRILFATAPSVDLCLKDAGHLEKMSETLAQDLIEGVKPISLMAGHIRMPRGQAVDALPGFDEGEWWVQDIAAQIPARILNDLMAQKGKDAQSGDVLDLCAAPGGKTMQLCAAKHRVTALDVSERRARRLQQNLDRTAMDANIVIHNLLKWKGAQSYDAILLDAPCTASGTFRRHPDIIQKIDDRDIAKLAALQSEMFAHIAKWVRPGGFIIFATCSLEREEGEDQLQKFLSEHGDFTAVLPDMSAYPIAPINGEFIPEKGVRVLPNNAMEHGGMDGFYVAAVQKNANMK</sequence>
<evidence type="ECO:0000256" key="5">
    <source>
        <dbReference type="PROSITE-ProRule" id="PRU01023"/>
    </source>
</evidence>
<protein>
    <recommendedName>
        <fullName evidence="6">SAM-dependent MTase RsmB/NOP-type domain-containing protein</fullName>
    </recommendedName>
</protein>
<dbReference type="Gene3D" id="3.40.50.150">
    <property type="entry name" value="Vaccinia Virus protein VP39"/>
    <property type="match status" value="1"/>
</dbReference>
<dbReference type="GO" id="GO:0001510">
    <property type="term" value="P:RNA methylation"/>
    <property type="evidence" value="ECO:0007669"/>
    <property type="project" value="InterPro"/>
</dbReference>
<feature type="binding site" evidence="5">
    <location>
        <position position="275"/>
    </location>
    <ligand>
        <name>S-adenosyl-L-methionine</name>
        <dbReference type="ChEBI" id="CHEBI:59789"/>
    </ligand>
</feature>
<comment type="similarity">
    <text evidence="5">Belongs to the class I-like SAM-binding methyltransferase superfamily. RsmB/NOP family.</text>
</comment>
<dbReference type="GO" id="GO:0008173">
    <property type="term" value="F:RNA methyltransferase activity"/>
    <property type="evidence" value="ECO:0007669"/>
    <property type="project" value="InterPro"/>
</dbReference>
<comment type="caution">
    <text evidence="5">Lacks conserved residue(s) required for the propagation of feature annotation.</text>
</comment>
<dbReference type="STRING" id="1913578.LPB140_00700"/>